<feature type="compositionally biased region" description="Pro residues" evidence="1">
    <location>
        <begin position="574"/>
        <end position="585"/>
    </location>
</feature>
<name>A0A8H6HH03_9AGAR</name>
<dbReference type="OrthoDB" id="3245731at2759"/>
<feature type="region of interest" description="Disordered" evidence="1">
    <location>
        <begin position="620"/>
        <end position="681"/>
    </location>
</feature>
<accession>A0A8H6HH03</accession>
<evidence type="ECO:0000256" key="1">
    <source>
        <dbReference type="SAM" id="MobiDB-lite"/>
    </source>
</evidence>
<feature type="compositionally biased region" description="Polar residues" evidence="1">
    <location>
        <begin position="493"/>
        <end position="503"/>
    </location>
</feature>
<evidence type="ECO:0000313" key="2">
    <source>
        <dbReference type="EMBL" id="KAF6746171.1"/>
    </source>
</evidence>
<evidence type="ECO:0000313" key="3">
    <source>
        <dbReference type="Proteomes" id="UP000521943"/>
    </source>
</evidence>
<organism evidence="2 3">
    <name type="scientific">Ephemerocybe angulata</name>
    <dbReference type="NCBI Taxonomy" id="980116"/>
    <lineage>
        <taxon>Eukaryota</taxon>
        <taxon>Fungi</taxon>
        <taxon>Dikarya</taxon>
        <taxon>Basidiomycota</taxon>
        <taxon>Agaricomycotina</taxon>
        <taxon>Agaricomycetes</taxon>
        <taxon>Agaricomycetidae</taxon>
        <taxon>Agaricales</taxon>
        <taxon>Agaricineae</taxon>
        <taxon>Psathyrellaceae</taxon>
        <taxon>Ephemerocybe</taxon>
    </lineage>
</organism>
<dbReference type="AlphaFoldDB" id="A0A8H6HH03"/>
<feature type="region of interest" description="Disordered" evidence="1">
    <location>
        <begin position="812"/>
        <end position="985"/>
    </location>
</feature>
<feature type="compositionally biased region" description="Low complexity" evidence="1">
    <location>
        <begin position="556"/>
        <end position="573"/>
    </location>
</feature>
<dbReference type="Proteomes" id="UP000521943">
    <property type="component" value="Unassembled WGS sequence"/>
</dbReference>
<keyword evidence="3" id="KW-1185">Reference proteome</keyword>
<sequence>MRLPLQTPVPLTLAPPRLSFFPTTSVILVRLHAFDVVAVRADRGFPSSSLLVGLRRRRAHRVQRRARLPKYKTPPPIAVCRHPRDLVVELTTPSSPPSSSRPASSEAIIQIKKTLTTFARPSPVAACLVADLPACVLNVDTALAHTRQPLPSTPPTAQAPYAELIPRRSHQRPSTFSIAGRCRRRWRGYLSIVARVLRRRKNRDRRPRRTRPPRPPHSPLVAVARLLVVAPVAPDVACWRVNSRRCCRRAGAQDVEFGCWRCGIRGGGVDGVGMCCTVGLRRSGLSGEGLRRAGYRFVLSCAFVSPSTAFGASWMATASASDAAVDSRGSCWYRGRAVKRGGCVCATRGHFYSSMRDFRRRLVGHAGSCGIASIQSGCSVCVSGLTCVLTVVELDMRAALRLRRDLRGVAFAQPVQHPGLHAVSALPGARELQASRVCTTRRRTLRLSRWARIGGRERSESEGEKALETRAAQGRWASEIRWTGEAWDATARFAQSSSRTPSNDACLRPRRHGPESIAVHPRRVFGAGLEVFGAHLGTDPAPISSVKGIGQKQLHTPAPSTSTPAPEYTTSTSTPPPPTPSPPPRDLVTDPRALFALISSVPPQTLHSYCLSHLNPAKFPPLPSASPKSRKTQTPRKPPTAGTTASAILSRNAHRRRRSMSTTSTLAPDGDDDDDDLSHDDDKLTPEALTVLTDFFRTLVPPPQLHCVRCHKAYFDLENTDTSCRVPHDDDSALVERVGVSSSSADAATYQTLWGCCGGVVEGDGDQGPPDGWCYEGMHTIDTRRARFRADSSLQDDKLVSCAARRCFRARREESESSDEERPVRAKRKRAVTLKSEEDARSVASSRRATRKGEDEEAPKKKRRASRKPAEVDDDEQEVPKRKRRAARKPISPEEVHDDDDMDVEPQSPPATPRRSSRPPKSTAKARSQSRKPASKLGNEIPRARSQSPVRSKLKNRLSVRDLGNETDTATPPVKRGRGRPRKNLVEVVDSSVMNEIEMT</sequence>
<feature type="compositionally biased region" description="Basic and acidic residues" evidence="1">
    <location>
        <begin position="812"/>
        <end position="824"/>
    </location>
</feature>
<feature type="region of interest" description="Disordered" evidence="1">
    <location>
        <begin position="543"/>
        <end position="589"/>
    </location>
</feature>
<feature type="compositionally biased region" description="Acidic residues" evidence="1">
    <location>
        <begin position="669"/>
        <end position="679"/>
    </location>
</feature>
<proteinExistence type="predicted"/>
<protein>
    <submittedName>
        <fullName evidence="2">Uncharacterized protein</fullName>
    </submittedName>
</protein>
<gene>
    <name evidence="2" type="ORF">DFP72DRAFT_1050864</name>
</gene>
<feature type="region of interest" description="Disordered" evidence="1">
    <location>
        <begin position="493"/>
        <end position="514"/>
    </location>
</feature>
<comment type="caution">
    <text evidence="2">The sequence shown here is derived from an EMBL/GenBank/DDBJ whole genome shotgun (WGS) entry which is preliminary data.</text>
</comment>
<reference evidence="2 3" key="1">
    <citation type="submission" date="2020-07" db="EMBL/GenBank/DDBJ databases">
        <title>Comparative genomics of pyrophilous fungi reveals a link between fire events and developmental genes.</title>
        <authorList>
            <consortium name="DOE Joint Genome Institute"/>
            <person name="Steindorff A.S."/>
            <person name="Carver A."/>
            <person name="Calhoun S."/>
            <person name="Stillman K."/>
            <person name="Liu H."/>
            <person name="Lipzen A."/>
            <person name="Pangilinan J."/>
            <person name="Labutti K."/>
            <person name="Bruns T.D."/>
            <person name="Grigoriev I.V."/>
        </authorList>
    </citation>
    <scope>NUCLEOTIDE SEQUENCE [LARGE SCALE GENOMIC DNA]</scope>
    <source>
        <strain evidence="2 3">CBS 144469</strain>
    </source>
</reference>
<dbReference type="EMBL" id="JACGCI010000095">
    <property type="protein sequence ID" value="KAF6746171.1"/>
    <property type="molecule type" value="Genomic_DNA"/>
</dbReference>